<dbReference type="OrthoDB" id="5382443at2"/>
<name>A0A7Z0WQH6_9PSEU</name>
<accession>A0A7Z0WQH6</accession>
<dbReference type="RefSeq" id="WP_075131972.1">
    <property type="nucleotide sequence ID" value="NZ_MSIF01000002.1"/>
</dbReference>
<dbReference type="AlphaFoldDB" id="A0A7Z0WQH6"/>
<dbReference type="Pfam" id="PF26136">
    <property type="entry name" value="SCO6045_C"/>
    <property type="match status" value="1"/>
</dbReference>
<dbReference type="EMBL" id="MSIF01000002">
    <property type="protein sequence ID" value="OLF13063.1"/>
    <property type="molecule type" value="Genomic_DNA"/>
</dbReference>
<protein>
    <recommendedName>
        <fullName evidence="1">SCO6045-like C-terminal domain-containing protein</fullName>
    </recommendedName>
</protein>
<reference evidence="2 3" key="1">
    <citation type="submission" date="2016-12" db="EMBL/GenBank/DDBJ databases">
        <title>The draft genome sequence of Actinophytocola xinjiangensis.</title>
        <authorList>
            <person name="Wang W."/>
            <person name="Yuan L."/>
        </authorList>
    </citation>
    <scope>NUCLEOTIDE SEQUENCE [LARGE SCALE GENOMIC DNA]</scope>
    <source>
        <strain evidence="2 3">CGMCC 4.4663</strain>
    </source>
</reference>
<evidence type="ECO:0000259" key="1">
    <source>
        <dbReference type="Pfam" id="PF26136"/>
    </source>
</evidence>
<feature type="domain" description="SCO6045-like C-terminal" evidence="1">
    <location>
        <begin position="5"/>
        <end position="91"/>
    </location>
</feature>
<proteinExistence type="predicted"/>
<gene>
    <name evidence="2" type="ORF">BLA60_07450</name>
</gene>
<keyword evidence="3" id="KW-1185">Reference proteome</keyword>
<comment type="caution">
    <text evidence="2">The sequence shown here is derived from an EMBL/GenBank/DDBJ whole genome shotgun (WGS) entry which is preliminary data.</text>
</comment>
<organism evidence="2 3">
    <name type="scientific">Actinophytocola xinjiangensis</name>
    <dbReference type="NCBI Taxonomy" id="485602"/>
    <lineage>
        <taxon>Bacteria</taxon>
        <taxon>Bacillati</taxon>
        <taxon>Actinomycetota</taxon>
        <taxon>Actinomycetes</taxon>
        <taxon>Pseudonocardiales</taxon>
        <taxon>Pseudonocardiaceae</taxon>
    </lineage>
</organism>
<dbReference type="Proteomes" id="UP000185696">
    <property type="component" value="Unassembled WGS sequence"/>
</dbReference>
<sequence>MSDLAGRQAALVRALLAGGPVPPGFDPARVHLEAAALHAKRRSVAQHLRPDLTDALGDRFRPLFDEWAGAHPRRSGVSFRADLETFATWLTANGHLRRRRWSRTRLPRN</sequence>
<evidence type="ECO:0000313" key="3">
    <source>
        <dbReference type="Proteomes" id="UP000185696"/>
    </source>
</evidence>
<evidence type="ECO:0000313" key="2">
    <source>
        <dbReference type="EMBL" id="OLF13063.1"/>
    </source>
</evidence>
<dbReference type="InterPro" id="IPR058711">
    <property type="entry name" value="SCO6045-like_C"/>
</dbReference>